<dbReference type="AlphaFoldDB" id="A0A963Z016"/>
<keyword evidence="4 7" id="KW-0812">Transmembrane</keyword>
<dbReference type="SUPFAM" id="SSF161098">
    <property type="entry name" value="MetI-like"/>
    <property type="match status" value="1"/>
</dbReference>
<evidence type="ECO:0000256" key="6">
    <source>
        <dbReference type="ARBA" id="ARBA00023136"/>
    </source>
</evidence>
<dbReference type="InterPro" id="IPR050901">
    <property type="entry name" value="BP-dep_ABC_trans_perm"/>
</dbReference>
<feature type="transmembrane region" description="Helical" evidence="7">
    <location>
        <begin position="7"/>
        <end position="25"/>
    </location>
</feature>
<feature type="transmembrane region" description="Helical" evidence="7">
    <location>
        <begin position="232"/>
        <end position="253"/>
    </location>
</feature>
<dbReference type="EMBL" id="JAESVA010000002">
    <property type="protein sequence ID" value="MCB8880210.1"/>
    <property type="molecule type" value="Genomic_DNA"/>
</dbReference>
<feature type="transmembrane region" description="Helical" evidence="7">
    <location>
        <begin position="102"/>
        <end position="123"/>
    </location>
</feature>
<evidence type="ECO:0000313" key="10">
    <source>
        <dbReference type="Proteomes" id="UP000721844"/>
    </source>
</evidence>
<dbReference type="PANTHER" id="PTHR32243:SF18">
    <property type="entry name" value="INNER MEMBRANE ABC TRANSPORTER PERMEASE PROTEIN YCJP"/>
    <property type="match status" value="1"/>
</dbReference>
<dbReference type="Pfam" id="PF00528">
    <property type="entry name" value="BPD_transp_1"/>
    <property type="match status" value="1"/>
</dbReference>
<keyword evidence="5 7" id="KW-1133">Transmembrane helix</keyword>
<proteinExistence type="inferred from homology"/>
<feature type="domain" description="ABC transmembrane type-1" evidence="8">
    <location>
        <begin position="64"/>
        <end position="253"/>
    </location>
</feature>
<dbReference type="GO" id="GO:0055085">
    <property type="term" value="P:transmembrane transport"/>
    <property type="evidence" value="ECO:0007669"/>
    <property type="project" value="InterPro"/>
</dbReference>
<dbReference type="CDD" id="cd06261">
    <property type="entry name" value="TM_PBP2"/>
    <property type="match status" value="1"/>
</dbReference>
<comment type="caution">
    <text evidence="9">The sequence shown here is derived from an EMBL/GenBank/DDBJ whole genome shotgun (WGS) entry which is preliminary data.</text>
</comment>
<keyword evidence="3" id="KW-1003">Cell membrane</keyword>
<evidence type="ECO:0000256" key="4">
    <source>
        <dbReference type="ARBA" id="ARBA00022692"/>
    </source>
</evidence>
<evidence type="ECO:0000259" key="8">
    <source>
        <dbReference type="PROSITE" id="PS50928"/>
    </source>
</evidence>
<evidence type="ECO:0000256" key="3">
    <source>
        <dbReference type="ARBA" id="ARBA00022475"/>
    </source>
</evidence>
<comment type="similarity">
    <text evidence="7">Belongs to the binding-protein-dependent transport system permease family.</text>
</comment>
<evidence type="ECO:0000313" key="9">
    <source>
        <dbReference type="EMBL" id="MCB8880210.1"/>
    </source>
</evidence>
<evidence type="ECO:0000256" key="1">
    <source>
        <dbReference type="ARBA" id="ARBA00004651"/>
    </source>
</evidence>
<dbReference type="PROSITE" id="PS50928">
    <property type="entry name" value="ABC_TM1"/>
    <property type="match status" value="1"/>
</dbReference>
<keyword evidence="10" id="KW-1185">Reference proteome</keyword>
<dbReference type="RefSeq" id="WP_227306814.1">
    <property type="nucleotide sequence ID" value="NZ_JAESVA010000002.1"/>
</dbReference>
<dbReference type="Gene3D" id="1.10.3720.10">
    <property type="entry name" value="MetI-like"/>
    <property type="match status" value="1"/>
</dbReference>
<reference evidence="9 10" key="1">
    <citation type="journal article" date="2021" name="Microorganisms">
        <title>Acidisoma silvae sp. nov. and Acidisomacellulosilytica sp. nov., Two Acidophilic Bacteria Isolated from Decaying Wood, Hydrolyzing Cellulose and Producing Poly-3-hydroxybutyrate.</title>
        <authorList>
            <person name="Mieszkin S."/>
            <person name="Pouder E."/>
            <person name="Uroz S."/>
            <person name="Simon-Colin C."/>
            <person name="Alain K."/>
        </authorList>
    </citation>
    <scope>NUCLEOTIDE SEQUENCE [LARGE SCALE GENOMIC DNA]</scope>
    <source>
        <strain evidence="9 10">HW T5.17</strain>
    </source>
</reference>
<keyword evidence="6 7" id="KW-0472">Membrane</keyword>
<evidence type="ECO:0000256" key="2">
    <source>
        <dbReference type="ARBA" id="ARBA00022448"/>
    </source>
</evidence>
<dbReference type="GO" id="GO:0005886">
    <property type="term" value="C:plasma membrane"/>
    <property type="evidence" value="ECO:0007669"/>
    <property type="project" value="UniProtKB-SubCell"/>
</dbReference>
<organism evidence="9 10">
    <name type="scientific">Acidisoma cellulosilyticum</name>
    <dbReference type="NCBI Taxonomy" id="2802395"/>
    <lineage>
        <taxon>Bacteria</taxon>
        <taxon>Pseudomonadati</taxon>
        <taxon>Pseudomonadota</taxon>
        <taxon>Alphaproteobacteria</taxon>
        <taxon>Acetobacterales</taxon>
        <taxon>Acidocellaceae</taxon>
        <taxon>Acidisoma</taxon>
    </lineage>
</organism>
<protein>
    <submittedName>
        <fullName evidence="9">Carbohydrate ABC transporter permease</fullName>
    </submittedName>
</protein>
<feature type="transmembrane region" description="Helical" evidence="7">
    <location>
        <begin position="135"/>
        <end position="155"/>
    </location>
</feature>
<feature type="transmembrane region" description="Helical" evidence="7">
    <location>
        <begin position="176"/>
        <end position="198"/>
    </location>
</feature>
<evidence type="ECO:0000256" key="5">
    <source>
        <dbReference type="ARBA" id="ARBA00022989"/>
    </source>
</evidence>
<name>A0A963Z016_9PROT</name>
<dbReference type="InterPro" id="IPR035906">
    <property type="entry name" value="MetI-like_sf"/>
</dbReference>
<evidence type="ECO:0000256" key="7">
    <source>
        <dbReference type="RuleBase" id="RU363032"/>
    </source>
</evidence>
<gene>
    <name evidence="9" type="ORF">ACELLULO517_08200</name>
</gene>
<feature type="transmembrane region" description="Helical" evidence="7">
    <location>
        <begin position="204"/>
        <end position="225"/>
    </location>
</feature>
<accession>A0A963Z016</accession>
<sequence>MKSVLRQGVLWVFALWTVFPIYWLLNTSLKMPLDVTARPPTFIFAPTFANYTAMLHDPAIIGFFVTTLIVAVGTTIFTVLLSTPAAYVLARFRFRGNTDIGFWILSSRFTPPVAMLIPFFVMFEMTGLLNTYAGLIIAHVAINLSMGVWLMRSFFMGLPKELEEAASLDGASPLKTFLSVILPISRTGIAAIAILTFLFTWNEFLFSLVLGGSLPTVAVGLYKFIGYEQIEWGHLSAAAIIMLLPVLAILLLFQKHLVQGLTMGAVK</sequence>
<feature type="transmembrane region" description="Helical" evidence="7">
    <location>
        <begin position="60"/>
        <end position="90"/>
    </location>
</feature>
<keyword evidence="2 7" id="KW-0813">Transport</keyword>
<comment type="subcellular location">
    <subcellularLocation>
        <location evidence="1 7">Cell membrane</location>
        <topology evidence="1 7">Multi-pass membrane protein</topology>
    </subcellularLocation>
</comment>
<dbReference type="PANTHER" id="PTHR32243">
    <property type="entry name" value="MALTOSE TRANSPORT SYSTEM PERMEASE-RELATED"/>
    <property type="match status" value="1"/>
</dbReference>
<dbReference type="InterPro" id="IPR000515">
    <property type="entry name" value="MetI-like"/>
</dbReference>
<dbReference type="Proteomes" id="UP000721844">
    <property type="component" value="Unassembled WGS sequence"/>
</dbReference>